<evidence type="ECO:0000256" key="2">
    <source>
        <dbReference type="RuleBase" id="RU369004"/>
    </source>
</evidence>
<organism evidence="4 5">
    <name type="scientific">Mucuna pruriens</name>
    <name type="common">Velvet bean</name>
    <name type="synonym">Dolichos pruriens</name>
    <dbReference type="NCBI Taxonomy" id="157652"/>
    <lineage>
        <taxon>Eukaryota</taxon>
        <taxon>Viridiplantae</taxon>
        <taxon>Streptophyta</taxon>
        <taxon>Embryophyta</taxon>
        <taxon>Tracheophyta</taxon>
        <taxon>Spermatophyta</taxon>
        <taxon>Magnoliopsida</taxon>
        <taxon>eudicotyledons</taxon>
        <taxon>Gunneridae</taxon>
        <taxon>Pentapetalae</taxon>
        <taxon>rosids</taxon>
        <taxon>fabids</taxon>
        <taxon>Fabales</taxon>
        <taxon>Fabaceae</taxon>
        <taxon>Papilionoideae</taxon>
        <taxon>50 kb inversion clade</taxon>
        <taxon>NPAAA clade</taxon>
        <taxon>indigoferoid/millettioid clade</taxon>
        <taxon>Phaseoleae</taxon>
        <taxon>Mucuna</taxon>
    </lineage>
</organism>
<dbReference type="Gene3D" id="1.20.120.160">
    <property type="entry name" value="HPT domain"/>
    <property type="match status" value="1"/>
</dbReference>
<keyword evidence="1 2" id="KW-0902">Two-component regulatory system</keyword>
<evidence type="ECO:0000313" key="4">
    <source>
        <dbReference type="EMBL" id="RDX92609.1"/>
    </source>
</evidence>
<dbReference type="InterPro" id="IPR045871">
    <property type="entry name" value="AHP1-5/YPD1"/>
</dbReference>
<gene>
    <name evidence="4" type="primary">AHP4</name>
    <name evidence="4" type="ORF">CR513_25231</name>
</gene>
<comment type="domain">
    <text evidence="2">Histidine-containing phosphotransfer domain (HPt) contains an active histidine that mediates the phosphotransfer.</text>
</comment>
<dbReference type="GO" id="GO:0009927">
    <property type="term" value="F:histidine phosphotransfer kinase activity"/>
    <property type="evidence" value="ECO:0007669"/>
    <property type="project" value="UniProtKB-UniRule"/>
</dbReference>
<evidence type="ECO:0000256" key="1">
    <source>
        <dbReference type="ARBA" id="ARBA00023012"/>
    </source>
</evidence>
<reference evidence="4" key="1">
    <citation type="submission" date="2018-05" db="EMBL/GenBank/DDBJ databases">
        <title>Draft genome of Mucuna pruriens seed.</title>
        <authorList>
            <person name="Nnadi N.E."/>
            <person name="Vos R."/>
            <person name="Hasami M.H."/>
            <person name="Devisetty U.K."/>
            <person name="Aguiy J.C."/>
        </authorList>
    </citation>
    <scope>NUCLEOTIDE SEQUENCE [LARGE SCALE GENOMIC DNA]</scope>
    <source>
        <strain evidence="4">JCA_2017</strain>
    </source>
</reference>
<dbReference type="GO" id="GO:0043424">
    <property type="term" value="F:protein histidine kinase binding"/>
    <property type="evidence" value="ECO:0007669"/>
    <property type="project" value="UniProtKB-UniRule"/>
</dbReference>
<dbReference type="PANTHER" id="PTHR28242:SF43">
    <property type="entry name" value="HISTIDINE-CONTAINING PHOSPHOTRANSFER PROTEIN 4"/>
    <property type="match status" value="1"/>
</dbReference>
<feature type="chain" id="PRO_5016579958" description="Histidine-containing phosphotransfer protein" evidence="3">
    <location>
        <begin position="20"/>
        <end position="209"/>
    </location>
</feature>
<dbReference type="SUPFAM" id="SSF47226">
    <property type="entry name" value="Histidine-containing phosphotransfer domain, HPT domain"/>
    <property type="match status" value="1"/>
</dbReference>
<evidence type="ECO:0000313" key="5">
    <source>
        <dbReference type="Proteomes" id="UP000257109"/>
    </source>
</evidence>
<dbReference type="PANTHER" id="PTHR28242">
    <property type="entry name" value="PHOSPHORELAY INTERMEDIATE PROTEIN YPD1"/>
    <property type="match status" value="1"/>
</dbReference>
<comment type="function">
    <text evidence="2">Functions as a two-component phosphorelay mediators between cytokinin sensor histidine kinases and response regulators (B-type ARRs). Plays an important role in propagating cytokinin signal transduction.</text>
</comment>
<keyword evidence="3" id="KW-0732">Signal</keyword>
<dbReference type="GO" id="GO:0009736">
    <property type="term" value="P:cytokinin-activated signaling pathway"/>
    <property type="evidence" value="ECO:0007669"/>
    <property type="project" value="UniProtKB-KW"/>
</dbReference>
<name>A0A371GPZ1_MUCPR</name>
<sequence>MPLVCLSLATPLFSLVCNGAEHALSHASVLPNAHNPCFVLSYPLLCSLSHTCDGAEHTLSVVTVHTRTTKRTNTTRNHKREKSKAKITPWKKRSEGFEFEILFKEFEPSTTQTSVMGLLDEQLIQLEELQDDANPNFFEEIVTLYYHDSSRLISNLEHSLKGTHWILTSWTQLCISLKEAAQGSKPNKLGRVKSKLLLYQQEHSTTVLA</sequence>
<dbReference type="GO" id="GO:0000160">
    <property type="term" value="P:phosphorelay signal transduction system"/>
    <property type="evidence" value="ECO:0007669"/>
    <property type="project" value="UniProtKB-UniRule"/>
</dbReference>
<dbReference type="AlphaFoldDB" id="A0A371GPZ1"/>
<feature type="non-terminal residue" evidence="4">
    <location>
        <position position="1"/>
    </location>
</feature>
<protein>
    <recommendedName>
        <fullName evidence="2">Histidine-containing phosphotransfer protein</fullName>
    </recommendedName>
</protein>
<dbReference type="GO" id="GO:0005634">
    <property type="term" value="C:nucleus"/>
    <property type="evidence" value="ECO:0007669"/>
    <property type="project" value="UniProtKB-SubCell"/>
</dbReference>
<keyword evidence="5" id="KW-1185">Reference proteome</keyword>
<comment type="subcellular location">
    <subcellularLocation>
        <location evidence="2">Cytoplasm</location>
        <location evidence="2">Cytosol</location>
    </subcellularLocation>
    <subcellularLocation>
        <location evidence="2">Nucleus</location>
    </subcellularLocation>
</comment>
<dbReference type="STRING" id="157652.A0A371GPZ1"/>
<dbReference type="InterPro" id="IPR036641">
    <property type="entry name" value="HPT_dom_sf"/>
</dbReference>
<dbReference type="EMBL" id="QJKJ01004828">
    <property type="protein sequence ID" value="RDX92609.1"/>
    <property type="molecule type" value="Genomic_DNA"/>
</dbReference>
<feature type="signal peptide" evidence="3">
    <location>
        <begin position="1"/>
        <end position="19"/>
    </location>
</feature>
<dbReference type="GO" id="GO:0005829">
    <property type="term" value="C:cytosol"/>
    <property type="evidence" value="ECO:0007669"/>
    <property type="project" value="UniProtKB-SubCell"/>
</dbReference>
<comment type="caution">
    <text evidence="4">The sequence shown here is derived from an EMBL/GenBank/DDBJ whole genome shotgun (WGS) entry which is preliminary data.</text>
</comment>
<evidence type="ECO:0000256" key="3">
    <source>
        <dbReference type="SAM" id="SignalP"/>
    </source>
</evidence>
<accession>A0A371GPZ1</accession>
<proteinExistence type="predicted"/>
<keyword evidence="2" id="KW-0932">Cytokinin signaling pathway</keyword>
<dbReference type="Proteomes" id="UP000257109">
    <property type="component" value="Unassembled WGS sequence"/>
</dbReference>